<organism evidence="9">
    <name type="scientific">Notodromas monacha</name>
    <dbReference type="NCBI Taxonomy" id="399045"/>
    <lineage>
        <taxon>Eukaryota</taxon>
        <taxon>Metazoa</taxon>
        <taxon>Ecdysozoa</taxon>
        <taxon>Arthropoda</taxon>
        <taxon>Crustacea</taxon>
        <taxon>Oligostraca</taxon>
        <taxon>Ostracoda</taxon>
        <taxon>Podocopa</taxon>
        <taxon>Podocopida</taxon>
        <taxon>Cypridocopina</taxon>
        <taxon>Cypridoidea</taxon>
        <taxon>Cyprididae</taxon>
        <taxon>Notodromas</taxon>
    </lineage>
</organism>
<keyword evidence="6" id="KW-0539">Nucleus</keyword>
<sequence>GLFQTPLVSLDQVPPGPPAPGPSGSHQHHFPHLLRQTASNASLVFGSPHPVLHQDPTTSPSRHFPIGPNGFHFAPGPSNPGQLLQGCPSTDPGPANNNNSQNNSVFCTAPLSPSPGLLRENSVQSPMSNPGSDGYGNPSSPSSQTFALTEEQIQRLADSAEKLVKSLPPMDPKLQPQVIGASSKKRMSKELENILNMSEEDSNRLDAIRKYSAIYGRFDCKRKPQKPLSLHEISVNEAAAQLCKLLPNLLTRRDELFPMARKVVRDSGYQYSKGHSRKLRRFLRFIAV</sequence>
<dbReference type="InterPro" id="IPR006989">
    <property type="entry name" value="NAB_co-repressor_dom"/>
</dbReference>
<dbReference type="PANTHER" id="PTHR12623:SF10">
    <property type="entry name" value="NGFI-A-BINDING PROTEIN HOMOLOG"/>
    <property type="match status" value="1"/>
</dbReference>
<keyword evidence="3" id="KW-0678">Repressor</keyword>
<feature type="domain" description="NAB co-repressor" evidence="8">
    <location>
        <begin position="148"/>
        <end position="277"/>
    </location>
</feature>
<feature type="non-terminal residue" evidence="9">
    <location>
        <position position="288"/>
    </location>
</feature>
<comment type="similarity">
    <text evidence="2">Belongs to the NAB family.</text>
</comment>
<dbReference type="EMBL" id="CAJPEX010006618">
    <property type="protein sequence ID" value="CAG0924132.1"/>
    <property type="molecule type" value="Genomic_DNA"/>
</dbReference>
<evidence type="ECO:0000256" key="4">
    <source>
        <dbReference type="ARBA" id="ARBA00023015"/>
    </source>
</evidence>
<evidence type="ECO:0000256" key="5">
    <source>
        <dbReference type="ARBA" id="ARBA00023163"/>
    </source>
</evidence>
<feature type="compositionally biased region" description="Polar residues" evidence="7">
    <location>
        <begin position="121"/>
        <end position="144"/>
    </location>
</feature>
<keyword evidence="10" id="KW-1185">Reference proteome</keyword>
<dbReference type="PANTHER" id="PTHR12623">
    <property type="entry name" value="NGFI-A BINDING PROTEIN"/>
    <property type="match status" value="1"/>
</dbReference>
<accession>A0A7R9GIS7</accession>
<keyword evidence="4" id="KW-0805">Transcription regulation</keyword>
<reference evidence="9" key="1">
    <citation type="submission" date="2020-11" db="EMBL/GenBank/DDBJ databases">
        <authorList>
            <person name="Tran Van P."/>
        </authorList>
    </citation>
    <scope>NUCLEOTIDE SEQUENCE</scope>
</reference>
<keyword evidence="5" id="KW-0804">Transcription</keyword>
<comment type="subcellular location">
    <subcellularLocation>
        <location evidence="1">Nucleus</location>
    </subcellularLocation>
</comment>
<dbReference type="GO" id="GO:0045892">
    <property type="term" value="P:negative regulation of DNA-templated transcription"/>
    <property type="evidence" value="ECO:0007669"/>
    <property type="project" value="InterPro"/>
</dbReference>
<dbReference type="Gene3D" id="1.20.120.2010">
    <property type="entry name" value="NAB conserved domain 2"/>
    <property type="match status" value="1"/>
</dbReference>
<dbReference type="FunFam" id="1.20.120.2010:FF:000001">
    <property type="entry name" value="NGFI-A-binding protein 1 isoform X1"/>
    <property type="match status" value="1"/>
</dbReference>
<dbReference type="GO" id="GO:0005634">
    <property type="term" value="C:nucleus"/>
    <property type="evidence" value="ECO:0007669"/>
    <property type="project" value="UniProtKB-SubCell"/>
</dbReference>
<dbReference type="AlphaFoldDB" id="A0A7R9GIS7"/>
<dbReference type="InterPro" id="IPR039040">
    <property type="entry name" value="NAB_fam"/>
</dbReference>
<dbReference type="InterPro" id="IPR038398">
    <property type="entry name" value="NCD2_sf"/>
</dbReference>
<evidence type="ECO:0000313" key="9">
    <source>
        <dbReference type="EMBL" id="CAD7283980.1"/>
    </source>
</evidence>
<gene>
    <name evidence="9" type="ORF">NMOB1V02_LOCUS11588</name>
</gene>
<dbReference type="GO" id="GO:0003712">
    <property type="term" value="F:transcription coregulator activity"/>
    <property type="evidence" value="ECO:0007669"/>
    <property type="project" value="InterPro"/>
</dbReference>
<proteinExistence type="inferred from homology"/>
<evidence type="ECO:0000256" key="7">
    <source>
        <dbReference type="SAM" id="MobiDB-lite"/>
    </source>
</evidence>
<feature type="region of interest" description="Disordered" evidence="7">
    <location>
        <begin position="44"/>
        <end position="144"/>
    </location>
</feature>
<dbReference type="EMBL" id="OA888655">
    <property type="protein sequence ID" value="CAD7283980.1"/>
    <property type="molecule type" value="Genomic_DNA"/>
</dbReference>
<evidence type="ECO:0000256" key="1">
    <source>
        <dbReference type="ARBA" id="ARBA00004123"/>
    </source>
</evidence>
<feature type="region of interest" description="Disordered" evidence="7">
    <location>
        <begin position="166"/>
        <end position="185"/>
    </location>
</feature>
<protein>
    <recommendedName>
        <fullName evidence="8">NAB co-repressor domain-containing protein</fullName>
    </recommendedName>
</protein>
<evidence type="ECO:0000256" key="3">
    <source>
        <dbReference type="ARBA" id="ARBA00022491"/>
    </source>
</evidence>
<evidence type="ECO:0000259" key="8">
    <source>
        <dbReference type="Pfam" id="PF04905"/>
    </source>
</evidence>
<evidence type="ECO:0000256" key="6">
    <source>
        <dbReference type="ARBA" id="ARBA00023242"/>
    </source>
</evidence>
<dbReference type="Pfam" id="PF04905">
    <property type="entry name" value="NCD2"/>
    <property type="match status" value="1"/>
</dbReference>
<evidence type="ECO:0000313" key="10">
    <source>
        <dbReference type="Proteomes" id="UP000678499"/>
    </source>
</evidence>
<name>A0A7R9GIS7_9CRUS</name>
<feature type="region of interest" description="Disordered" evidence="7">
    <location>
        <begin position="1"/>
        <end position="29"/>
    </location>
</feature>
<evidence type="ECO:0000256" key="2">
    <source>
        <dbReference type="ARBA" id="ARBA00008864"/>
    </source>
</evidence>
<dbReference type="OrthoDB" id="10028556at2759"/>
<dbReference type="Proteomes" id="UP000678499">
    <property type="component" value="Unassembled WGS sequence"/>
</dbReference>